<dbReference type="SUPFAM" id="SSF103506">
    <property type="entry name" value="Mitochondrial carrier"/>
    <property type="match status" value="1"/>
</dbReference>
<accession>A0A8H2XA21</accession>
<evidence type="ECO:0000256" key="3">
    <source>
        <dbReference type="ARBA" id="ARBA00022448"/>
    </source>
</evidence>
<evidence type="ECO:0000313" key="9">
    <source>
        <dbReference type="EMBL" id="CAE6417510.1"/>
    </source>
</evidence>
<keyword evidence="4 8" id="KW-0812">Transmembrane</keyword>
<dbReference type="PROSITE" id="PS50920">
    <property type="entry name" value="SOLCAR"/>
    <property type="match status" value="2"/>
</dbReference>
<protein>
    <submittedName>
        <fullName evidence="9">Uncharacterized protein</fullName>
    </submittedName>
</protein>
<keyword evidence="6" id="KW-0496">Mitochondrion</keyword>
<dbReference type="GO" id="GO:0048250">
    <property type="term" value="P:iron import into the mitochondrion"/>
    <property type="evidence" value="ECO:0007669"/>
    <property type="project" value="TreeGrafter"/>
</dbReference>
<comment type="subcellular location">
    <subcellularLocation>
        <location evidence="1">Mitochondrion membrane</location>
        <topology evidence="1">Multi-pass membrane protein</topology>
    </subcellularLocation>
</comment>
<dbReference type="AlphaFoldDB" id="A0A8H2XA21"/>
<dbReference type="GO" id="GO:0031966">
    <property type="term" value="C:mitochondrial membrane"/>
    <property type="evidence" value="ECO:0007669"/>
    <property type="project" value="UniProtKB-SubCell"/>
</dbReference>
<dbReference type="Proteomes" id="UP000663826">
    <property type="component" value="Unassembled WGS sequence"/>
</dbReference>
<dbReference type="PANTHER" id="PTHR45758">
    <property type="entry name" value="MITOFERRIN-1-RELATED"/>
    <property type="match status" value="1"/>
</dbReference>
<evidence type="ECO:0000256" key="8">
    <source>
        <dbReference type="PROSITE-ProRule" id="PRU00282"/>
    </source>
</evidence>
<gene>
    <name evidence="9" type="ORF">RDB_LOCUS45268</name>
</gene>
<dbReference type="Gene3D" id="1.50.40.10">
    <property type="entry name" value="Mitochondrial carrier domain"/>
    <property type="match status" value="2"/>
</dbReference>
<dbReference type="EMBL" id="CAJMWQ010000975">
    <property type="protein sequence ID" value="CAE6417510.1"/>
    <property type="molecule type" value="Genomic_DNA"/>
</dbReference>
<dbReference type="GO" id="GO:0015093">
    <property type="term" value="F:ferrous iron transmembrane transporter activity"/>
    <property type="evidence" value="ECO:0007669"/>
    <property type="project" value="TreeGrafter"/>
</dbReference>
<dbReference type="PANTHER" id="PTHR45758:SF4">
    <property type="entry name" value="MITOFERRIN-1"/>
    <property type="match status" value="1"/>
</dbReference>
<dbReference type="Pfam" id="PF00153">
    <property type="entry name" value="Mito_carr"/>
    <property type="match status" value="3"/>
</dbReference>
<evidence type="ECO:0000256" key="2">
    <source>
        <dbReference type="ARBA" id="ARBA00006375"/>
    </source>
</evidence>
<feature type="repeat" description="Solcar" evidence="8">
    <location>
        <begin position="177"/>
        <end position="268"/>
    </location>
</feature>
<evidence type="ECO:0000256" key="1">
    <source>
        <dbReference type="ARBA" id="ARBA00004225"/>
    </source>
</evidence>
<comment type="similarity">
    <text evidence="2">Belongs to the mitochondrial carrier (TC 2.A.29) family.</text>
</comment>
<reference evidence="9" key="1">
    <citation type="submission" date="2021-01" db="EMBL/GenBank/DDBJ databases">
        <authorList>
            <person name="Kaushik A."/>
        </authorList>
    </citation>
    <scope>NUCLEOTIDE SEQUENCE</scope>
    <source>
        <strain evidence="9">AG1-1B</strain>
    </source>
</reference>
<evidence type="ECO:0000256" key="6">
    <source>
        <dbReference type="ARBA" id="ARBA00023128"/>
    </source>
</evidence>
<evidence type="ECO:0000256" key="5">
    <source>
        <dbReference type="ARBA" id="ARBA00022989"/>
    </source>
</evidence>
<keyword evidence="5" id="KW-1133">Transmembrane helix</keyword>
<evidence type="ECO:0000256" key="7">
    <source>
        <dbReference type="ARBA" id="ARBA00023136"/>
    </source>
</evidence>
<dbReference type="InterPro" id="IPR023395">
    <property type="entry name" value="MCP_dom_sf"/>
</dbReference>
<evidence type="ECO:0000256" key="4">
    <source>
        <dbReference type="ARBA" id="ARBA00022692"/>
    </source>
</evidence>
<proteinExistence type="inferred from homology"/>
<feature type="repeat" description="Solcar" evidence="8">
    <location>
        <begin position="14"/>
        <end position="102"/>
    </location>
</feature>
<dbReference type="SUPFAM" id="SSF53448">
    <property type="entry name" value="Nucleotide-diphospho-sugar transferases"/>
    <property type="match status" value="1"/>
</dbReference>
<dbReference type="FunFam" id="1.50.40.10:FF:000172">
    <property type="entry name" value="MC family mitochondrial carrier protein"/>
    <property type="match status" value="1"/>
</dbReference>
<sequence length="1067" mass="118197">MAEEIDYEALPSNAGLGVNMLAGAMAGISEHAVMFPVDSIKTRMQVITTSNVAVYSSLGNAVQRIASTEGLRTLWRGVASVIMGAGPAHAVQFGTYEAVKEFAGDNRPGHFIKQRMQLKDSAFRSVASCARTVYRNEGLTAFYISYPTTLTMSVPFAAAQFTAYESIKRVLNPSDRYSPITHVTAGGMAGAFAAAITTPLDVAKTLLQTRGTSEDPRIRHAQGMRDAFQIIYDRNGLKGFTRGLAPRVLTFMPSNALCWLCYEFFRIWVAGRPAVTPNIQPENPNISNQLFPNAASLPPQGQATLREFSFEGAPTPPSQVTFVFSALKDTLRGALPVISRLQLMGFRIHLLVPSSQAIELEYLLDTLLPATHNISVYHTIPDDTGAALNILHHAKYVETPWVWIMPSNIENVVQSVETWVDSVASKVPRVQVPTGTYGARLTDSGIACISTRGRVEPVAFLVPPFLAPTPLLVESEPGISADIQANVWASLGERIARITGSGMGGVVVGSAYNFSDRCKSPSMTGPQGILAPSEQMVDTLRDHFRSTASGKIQFALFLPSQTSLKRIAPTVCRILQNGHDLATVIRELGNADSVRSNGQQQSNYGCHIHYTGGEDTGSGYDKDIIALTKSWCGTVVKDKILIIGGDEGLKFGRIPKSRVCATAVIYLRDSDLESSEWLSMLTPEEWRAWDIPAIELAVITHDRPWSLRRLLNSVKQGHYYGDTISVVINLEQTADLETRQIAEEFTMGDIPSHVSVRHRIVYAGLMTAVVESWYPHGNNSYGVILEDDVELSPLFYAWIKFGVLRYRYGTPSKDTHQLYGISLYQPKVSELHMQGRRPFNASNIFVATSVGHPHTPYLSQVPCSWGAVYFPEHWREFQQYLSLRLSEHLMLTTDIVVPNLRSNKWSRSWKKFFNEMVYLRGYASLYPNYDHFVSLSTNHLEAGEHVPMNINQEKQRQYFLPLMQEPEVANLHPGTELGVKLLDLPLSNLPSWTDLPVLDLWGNISSLESLQSIGLNRRKSMSVCQPDEIQAIALEYLCPPRESVRSENSLGVSYVSSNEDDIDLMQG</sequence>
<dbReference type="InterPro" id="IPR018108">
    <property type="entry name" value="MCP_transmembrane"/>
</dbReference>
<evidence type="ECO:0000313" key="10">
    <source>
        <dbReference type="Proteomes" id="UP000663826"/>
    </source>
</evidence>
<organism evidence="9 10">
    <name type="scientific">Rhizoctonia solani</name>
    <dbReference type="NCBI Taxonomy" id="456999"/>
    <lineage>
        <taxon>Eukaryota</taxon>
        <taxon>Fungi</taxon>
        <taxon>Dikarya</taxon>
        <taxon>Basidiomycota</taxon>
        <taxon>Agaricomycotina</taxon>
        <taxon>Agaricomycetes</taxon>
        <taxon>Cantharellales</taxon>
        <taxon>Ceratobasidiaceae</taxon>
        <taxon>Rhizoctonia</taxon>
    </lineage>
</organism>
<comment type="caution">
    <text evidence="9">The sequence shown here is derived from an EMBL/GenBank/DDBJ whole genome shotgun (WGS) entry which is preliminary data.</text>
</comment>
<dbReference type="Gene3D" id="3.90.550.10">
    <property type="entry name" value="Spore Coat Polysaccharide Biosynthesis Protein SpsA, Chain A"/>
    <property type="match status" value="1"/>
</dbReference>
<keyword evidence="7 8" id="KW-0472">Membrane</keyword>
<name>A0A8H2XA21_9AGAM</name>
<keyword evidence="3" id="KW-0813">Transport</keyword>
<dbReference type="InterPro" id="IPR029044">
    <property type="entry name" value="Nucleotide-diphossugar_trans"/>
</dbReference>